<dbReference type="NCBIfam" id="NF040941">
    <property type="entry name" value="GGGWT_bact"/>
    <property type="match status" value="1"/>
</dbReference>
<dbReference type="PROSITE" id="PS51406">
    <property type="entry name" value="FIBRINOGEN_C_2"/>
    <property type="match status" value="1"/>
</dbReference>
<sequence>MHCLGFHGDKTSALNKIRWQFRFSPFYESPHAVMLNITLDAESLLKNVDKRATEEYDIHLLIYICNNIIFKGGSCNAIKPIDCKDLYNKGFRDNKVYKIYPDGKTGFDVYCDMKTDGGGWTVIQRRFNGKTDFYRTWNEYKHGFGNRAEEYWLDKSKCVIFMQILKAIFRLIITNHMLLNNFRCIYDLGNDRIHLLTKLNSYQLKIDMVDFRGVKKYAKYSKFNVGSEASGYLLNIGGYSGTADKDNDAGGSNCAQTCNGAWWYNNCYYSSLNGKYMINVNNVKSMNWYQFHNSHLSLKISEMKIKRI</sequence>
<dbReference type="Pfam" id="PF00147">
    <property type="entry name" value="Fibrinogen_C"/>
    <property type="match status" value="2"/>
</dbReference>
<dbReference type="Gene3D" id="3.90.215.10">
    <property type="entry name" value="Gamma Fibrinogen, chain A, domain 1"/>
    <property type="match status" value="1"/>
</dbReference>
<dbReference type="CDD" id="cd00087">
    <property type="entry name" value="FReD"/>
    <property type="match status" value="1"/>
</dbReference>
<comment type="caution">
    <text evidence="3">The sequence shown here is derived from an EMBL/GenBank/DDBJ whole genome shotgun (WGS) entry which is preliminary data.</text>
</comment>
<organism evidence="3 4">
    <name type="scientific">Tegillarca granosa</name>
    <name type="common">Malaysian cockle</name>
    <name type="synonym">Anadara granosa</name>
    <dbReference type="NCBI Taxonomy" id="220873"/>
    <lineage>
        <taxon>Eukaryota</taxon>
        <taxon>Metazoa</taxon>
        <taxon>Spiralia</taxon>
        <taxon>Lophotrochozoa</taxon>
        <taxon>Mollusca</taxon>
        <taxon>Bivalvia</taxon>
        <taxon>Autobranchia</taxon>
        <taxon>Pteriomorphia</taxon>
        <taxon>Arcoida</taxon>
        <taxon>Arcoidea</taxon>
        <taxon>Arcidae</taxon>
        <taxon>Tegillarca</taxon>
    </lineage>
</organism>
<keyword evidence="4" id="KW-1185">Reference proteome</keyword>
<dbReference type="EMBL" id="JARBDR010000496">
    <property type="protein sequence ID" value="KAJ8311571.1"/>
    <property type="molecule type" value="Genomic_DNA"/>
</dbReference>
<evidence type="ECO:0000256" key="1">
    <source>
        <dbReference type="ARBA" id="ARBA00023157"/>
    </source>
</evidence>
<dbReference type="InterPro" id="IPR014716">
    <property type="entry name" value="Fibrinogen_a/b/g_C_1"/>
</dbReference>
<name>A0ABQ9F2F8_TEGGR</name>
<protein>
    <recommendedName>
        <fullName evidence="2">Fibrinogen C-terminal domain-containing protein</fullName>
    </recommendedName>
</protein>
<accession>A0ABQ9F2F8</accession>
<gene>
    <name evidence="3" type="ORF">KUTeg_010926</name>
</gene>
<dbReference type="SUPFAM" id="SSF56496">
    <property type="entry name" value="Fibrinogen C-terminal domain-like"/>
    <property type="match status" value="2"/>
</dbReference>
<feature type="domain" description="Fibrinogen C-terminal" evidence="2">
    <location>
        <begin position="74"/>
        <end position="308"/>
    </location>
</feature>
<dbReference type="SMART" id="SM00186">
    <property type="entry name" value="FBG"/>
    <property type="match status" value="1"/>
</dbReference>
<dbReference type="PANTHER" id="PTHR19143">
    <property type="entry name" value="FIBRINOGEN/TENASCIN/ANGIOPOEITIN"/>
    <property type="match status" value="1"/>
</dbReference>
<dbReference type="InterPro" id="IPR002181">
    <property type="entry name" value="Fibrinogen_a/b/g_C_dom"/>
</dbReference>
<reference evidence="3 4" key="1">
    <citation type="submission" date="2022-12" db="EMBL/GenBank/DDBJ databases">
        <title>Chromosome-level genome of Tegillarca granosa.</title>
        <authorList>
            <person name="Kim J."/>
        </authorList>
    </citation>
    <scope>NUCLEOTIDE SEQUENCE [LARGE SCALE GENOMIC DNA]</scope>
    <source>
        <strain evidence="3">Teg-2019</strain>
        <tissue evidence="3">Adductor muscle</tissue>
    </source>
</reference>
<dbReference type="InterPro" id="IPR050373">
    <property type="entry name" value="Fibrinogen_C-term_domain"/>
</dbReference>
<evidence type="ECO:0000313" key="3">
    <source>
        <dbReference type="EMBL" id="KAJ8311571.1"/>
    </source>
</evidence>
<keyword evidence="1" id="KW-1015">Disulfide bond</keyword>
<evidence type="ECO:0000259" key="2">
    <source>
        <dbReference type="PROSITE" id="PS51406"/>
    </source>
</evidence>
<dbReference type="Proteomes" id="UP001217089">
    <property type="component" value="Unassembled WGS sequence"/>
</dbReference>
<dbReference type="PROSITE" id="PS00514">
    <property type="entry name" value="FIBRINOGEN_C_1"/>
    <property type="match status" value="1"/>
</dbReference>
<dbReference type="InterPro" id="IPR020837">
    <property type="entry name" value="Fibrinogen_CS"/>
</dbReference>
<evidence type="ECO:0000313" key="4">
    <source>
        <dbReference type="Proteomes" id="UP001217089"/>
    </source>
</evidence>
<proteinExistence type="predicted"/>
<dbReference type="InterPro" id="IPR036056">
    <property type="entry name" value="Fibrinogen-like_C"/>
</dbReference>